<dbReference type="SUPFAM" id="SSF52540">
    <property type="entry name" value="P-loop containing nucleoside triphosphate hydrolases"/>
    <property type="match status" value="1"/>
</dbReference>
<feature type="compositionally biased region" description="Basic and acidic residues" evidence="7">
    <location>
        <begin position="434"/>
        <end position="443"/>
    </location>
</feature>
<dbReference type="Pfam" id="PF00271">
    <property type="entry name" value="Helicase_C"/>
    <property type="match status" value="1"/>
</dbReference>
<sequence>MTLNFENLNLPSALIAKLNSIGFTAPTEIQAKAIPLILDGCDILASSKTGSGKTGAFSMPMLAKVLNGDASALILCPTRELAIQIKDSINNIKYDNTINPVLIFGGSDIKRQIIALKKKPNIIIATPGRLNDHIQRRTIDLSKFNMLILDEFDRMLDMGFKDEIRYIVEHLPKPRQTLMFSATTRQSIKNAAKEYLTNHSEIILANTKEDHKNIKQEFIEVARKDKYEKLVEILEKHFESVIIFVGTKRMADDLTDMLKNDGYKAQEIHGDLRQRERERAIREFRSEKHQILVATDVVARGLDVPHVTLIINYDMPGNPEDYTHRIGRTGRADAIGVSLSFITPSDKKIHRAILEKTNSDEFEGVQRRGGSGSRGGSSRQGAPRRRFNDDEGRNSRAPRRFSGERSGRFEDSRRPSRNFNEDRGSRETYSGNQDRSENSDRPRQRFGRNFSNKSRESGFSPRKRFN</sequence>
<dbReference type="GO" id="GO:0016787">
    <property type="term" value="F:hydrolase activity"/>
    <property type="evidence" value="ECO:0007669"/>
    <property type="project" value="UniProtKB-KW"/>
</dbReference>
<dbReference type="GO" id="GO:0005524">
    <property type="term" value="F:ATP binding"/>
    <property type="evidence" value="ECO:0007669"/>
    <property type="project" value="UniProtKB-KW"/>
</dbReference>
<dbReference type="OrthoDB" id="9805696at2"/>
<dbReference type="CDD" id="cd18787">
    <property type="entry name" value="SF2_C_DEAD"/>
    <property type="match status" value="1"/>
</dbReference>
<dbReference type="EMBL" id="CP029077">
    <property type="protein sequence ID" value="QED23468.1"/>
    <property type="molecule type" value="Genomic_DNA"/>
</dbReference>
<dbReference type="GO" id="GO:0005829">
    <property type="term" value="C:cytosol"/>
    <property type="evidence" value="ECO:0007669"/>
    <property type="project" value="TreeGrafter"/>
</dbReference>
<feature type="region of interest" description="Disordered" evidence="7">
    <location>
        <begin position="360"/>
        <end position="466"/>
    </location>
</feature>
<evidence type="ECO:0000256" key="3">
    <source>
        <dbReference type="ARBA" id="ARBA00022806"/>
    </source>
</evidence>
<dbReference type="SMART" id="SM00487">
    <property type="entry name" value="DEXDc"/>
    <property type="match status" value="1"/>
</dbReference>
<proteinExistence type="inferred from homology"/>
<dbReference type="PROSITE" id="PS51192">
    <property type="entry name" value="HELICASE_ATP_BIND_1"/>
    <property type="match status" value="1"/>
</dbReference>
<dbReference type="InterPro" id="IPR014014">
    <property type="entry name" value="RNA_helicase_DEAD_Q_motif"/>
</dbReference>
<evidence type="ECO:0000259" key="10">
    <source>
        <dbReference type="PROSITE" id="PS51195"/>
    </source>
</evidence>
<keyword evidence="12" id="KW-1185">Reference proteome</keyword>
<evidence type="ECO:0000256" key="1">
    <source>
        <dbReference type="ARBA" id="ARBA00022741"/>
    </source>
</evidence>
<evidence type="ECO:0000313" key="11">
    <source>
        <dbReference type="EMBL" id="QED23468.1"/>
    </source>
</evidence>
<dbReference type="InterPro" id="IPR044742">
    <property type="entry name" value="DEAD/DEAH_RhlB"/>
</dbReference>
<feature type="domain" description="DEAD-box RNA helicase Q" evidence="10">
    <location>
        <begin position="3"/>
        <end position="31"/>
    </location>
</feature>
<keyword evidence="1" id="KW-0547">Nucleotide-binding</keyword>
<dbReference type="InterPro" id="IPR001650">
    <property type="entry name" value="Helicase_C-like"/>
</dbReference>
<dbReference type="InterPro" id="IPR050079">
    <property type="entry name" value="DEAD_box_RNA_helicase"/>
</dbReference>
<protein>
    <submittedName>
        <fullName evidence="11">ATP-dependent RNA helicase RhlE</fullName>
    </submittedName>
</protein>
<feature type="compositionally biased region" description="Basic and acidic residues" evidence="7">
    <location>
        <begin position="401"/>
        <end position="426"/>
    </location>
</feature>
<dbReference type="GO" id="GO:0003724">
    <property type="term" value="F:RNA helicase activity"/>
    <property type="evidence" value="ECO:0007669"/>
    <property type="project" value="InterPro"/>
</dbReference>
<dbReference type="PANTHER" id="PTHR47959:SF1">
    <property type="entry name" value="ATP-DEPENDENT RNA HELICASE DBPA"/>
    <property type="match status" value="1"/>
</dbReference>
<reference evidence="11 12" key="1">
    <citation type="journal article" date="2019" name="ISME J.">
        <title>Deianiraea, an extracellular bacterium associated with the ciliate Paramecium, suggests an alternative scenario for the evolution of Rickettsiales.</title>
        <authorList>
            <person name="Castelli M."/>
            <person name="Sabaneyeva E."/>
            <person name="Lanzoni O."/>
            <person name="Lebedeva N."/>
            <person name="Floriano A.M."/>
            <person name="Gaiarsa S."/>
            <person name="Benken K."/>
            <person name="Modeo L."/>
            <person name="Bandi C."/>
            <person name="Potekhin A."/>
            <person name="Sassera D."/>
            <person name="Petroni G."/>
        </authorList>
    </citation>
    <scope>NUCLEOTIDE SEQUENCE [LARGE SCALE GENOMIC DNA]</scope>
    <source>
        <strain evidence="11">CyL4-1</strain>
    </source>
</reference>
<evidence type="ECO:0000259" key="9">
    <source>
        <dbReference type="PROSITE" id="PS51194"/>
    </source>
</evidence>
<dbReference type="CDD" id="cd00268">
    <property type="entry name" value="DEADc"/>
    <property type="match status" value="1"/>
</dbReference>
<dbReference type="PROSITE" id="PS51194">
    <property type="entry name" value="HELICASE_CTER"/>
    <property type="match status" value="1"/>
</dbReference>
<dbReference type="InterPro" id="IPR011545">
    <property type="entry name" value="DEAD/DEAH_box_helicase_dom"/>
</dbReference>
<dbReference type="PANTHER" id="PTHR47959">
    <property type="entry name" value="ATP-DEPENDENT RNA HELICASE RHLE-RELATED"/>
    <property type="match status" value="1"/>
</dbReference>
<keyword evidence="4" id="KW-0067">ATP-binding</keyword>
<evidence type="ECO:0000256" key="5">
    <source>
        <dbReference type="ARBA" id="ARBA00038437"/>
    </source>
</evidence>
<feature type="domain" description="Helicase C-terminal" evidence="9">
    <location>
        <begin position="226"/>
        <end position="373"/>
    </location>
</feature>
<gene>
    <name evidence="11" type="ORF">Deia_00676</name>
</gene>
<dbReference type="PROSITE" id="PS51195">
    <property type="entry name" value="Q_MOTIF"/>
    <property type="match status" value="1"/>
</dbReference>
<evidence type="ECO:0000256" key="2">
    <source>
        <dbReference type="ARBA" id="ARBA00022801"/>
    </source>
</evidence>
<evidence type="ECO:0000313" key="12">
    <source>
        <dbReference type="Proteomes" id="UP000321934"/>
    </source>
</evidence>
<dbReference type="InterPro" id="IPR027417">
    <property type="entry name" value="P-loop_NTPase"/>
</dbReference>
<dbReference type="GO" id="GO:0003676">
    <property type="term" value="F:nucleic acid binding"/>
    <property type="evidence" value="ECO:0007669"/>
    <property type="project" value="InterPro"/>
</dbReference>
<keyword evidence="2" id="KW-0378">Hydrolase</keyword>
<evidence type="ECO:0000256" key="4">
    <source>
        <dbReference type="ARBA" id="ARBA00022840"/>
    </source>
</evidence>
<organism evidence="11 12">
    <name type="scientific">Candidatus Deianiraea vastatrix</name>
    <dbReference type="NCBI Taxonomy" id="2163644"/>
    <lineage>
        <taxon>Bacteria</taxon>
        <taxon>Pseudomonadati</taxon>
        <taxon>Pseudomonadota</taxon>
        <taxon>Alphaproteobacteria</taxon>
        <taxon>Rickettsiales</taxon>
        <taxon>Candidatus Deianiraeaceae</taxon>
        <taxon>Candidatus Deianiraea</taxon>
    </lineage>
</organism>
<dbReference type="SMART" id="SM00490">
    <property type="entry name" value="HELICc"/>
    <property type="match status" value="1"/>
</dbReference>
<dbReference type="Gene3D" id="3.40.50.300">
    <property type="entry name" value="P-loop containing nucleotide triphosphate hydrolases"/>
    <property type="match status" value="2"/>
</dbReference>
<name>A0A5B8XDS4_9RICK</name>
<evidence type="ECO:0000259" key="8">
    <source>
        <dbReference type="PROSITE" id="PS51192"/>
    </source>
</evidence>
<comment type="similarity">
    <text evidence="5">Belongs to the DEAD box helicase family.</text>
</comment>
<evidence type="ECO:0000256" key="7">
    <source>
        <dbReference type="SAM" id="MobiDB-lite"/>
    </source>
</evidence>
<dbReference type="Proteomes" id="UP000321934">
    <property type="component" value="Chromosome"/>
</dbReference>
<keyword evidence="3 11" id="KW-0347">Helicase</keyword>
<dbReference type="AlphaFoldDB" id="A0A5B8XDS4"/>
<dbReference type="InterPro" id="IPR014001">
    <property type="entry name" value="Helicase_ATP-bd"/>
</dbReference>
<accession>A0A5B8XDS4</accession>
<dbReference type="RefSeq" id="WP_146820738.1">
    <property type="nucleotide sequence ID" value="NZ_CP029077.1"/>
</dbReference>
<feature type="short sequence motif" description="Q motif" evidence="6">
    <location>
        <begin position="3"/>
        <end position="31"/>
    </location>
</feature>
<feature type="domain" description="Helicase ATP-binding" evidence="8">
    <location>
        <begin position="34"/>
        <end position="202"/>
    </location>
</feature>
<dbReference type="Pfam" id="PF00270">
    <property type="entry name" value="DEAD"/>
    <property type="match status" value="1"/>
</dbReference>
<evidence type="ECO:0000256" key="6">
    <source>
        <dbReference type="PROSITE-ProRule" id="PRU00552"/>
    </source>
</evidence>